<name>A0A850R901_9GAMM</name>
<reference evidence="1 2" key="1">
    <citation type="submission" date="2020-06" db="EMBL/GenBank/DDBJ databases">
        <title>Whole-genome sequence of Allochromatium humboldtianum DSM 21881, type strain.</title>
        <authorList>
            <person name="Kyndt J.A."/>
            <person name="Meyer T.E."/>
        </authorList>
    </citation>
    <scope>NUCLEOTIDE SEQUENCE [LARGE SCALE GENOMIC DNA]</scope>
    <source>
        <strain evidence="1 2">DSM 21881</strain>
    </source>
</reference>
<dbReference type="GO" id="GO:0016075">
    <property type="term" value="P:rRNA catabolic process"/>
    <property type="evidence" value="ECO:0007669"/>
    <property type="project" value="TreeGrafter"/>
</dbReference>
<dbReference type="SUPFAM" id="SSF50118">
    <property type="entry name" value="Cell growth inhibitor/plasmid maintenance toxic component"/>
    <property type="match status" value="1"/>
</dbReference>
<dbReference type="Proteomes" id="UP000592294">
    <property type="component" value="Unassembled WGS sequence"/>
</dbReference>
<dbReference type="GO" id="GO:0004521">
    <property type="term" value="F:RNA endonuclease activity"/>
    <property type="evidence" value="ECO:0007669"/>
    <property type="project" value="TreeGrafter"/>
</dbReference>
<dbReference type="EMBL" id="JABZEO010000009">
    <property type="protein sequence ID" value="NVZ10374.1"/>
    <property type="molecule type" value="Genomic_DNA"/>
</dbReference>
<protein>
    <submittedName>
        <fullName evidence="1">Type II toxin-antitoxin system PemK/MazF family toxin</fullName>
    </submittedName>
</protein>
<organism evidence="1 2">
    <name type="scientific">Allochromatium humboldtianum</name>
    <dbReference type="NCBI Taxonomy" id="504901"/>
    <lineage>
        <taxon>Bacteria</taxon>
        <taxon>Pseudomonadati</taxon>
        <taxon>Pseudomonadota</taxon>
        <taxon>Gammaproteobacteria</taxon>
        <taxon>Chromatiales</taxon>
        <taxon>Chromatiaceae</taxon>
        <taxon>Allochromatium</taxon>
    </lineage>
</organism>
<dbReference type="Gene3D" id="2.30.30.110">
    <property type="match status" value="1"/>
</dbReference>
<accession>A0A850R901</accession>
<dbReference type="InterPro" id="IPR003477">
    <property type="entry name" value="PemK-like"/>
</dbReference>
<dbReference type="PANTHER" id="PTHR33988:SF3">
    <property type="entry name" value="ENDORIBONUCLEASE TOXIN CHPB-RELATED"/>
    <property type="match status" value="1"/>
</dbReference>
<sequence>MVSRTTAANWSPDRRDIIWIDCNPQAGREMRDLHPFLVLSPRLFNERTSLVIGLPMTTAEYNADNPFAVAVGTARKQGAHKTSFVLCHQPKSFDWRVRQARPHPMKRLGEAQFTEVCAILNQIVQIA</sequence>
<keyword evidence="2" id="KW-1185">Reference proteome</keyword>
<dbReference type="GO" id="GO:0006402">
    <property type="term" value="P:mRNA catabolic process"/>
    <property type="evidence" value="ECO:0007669"/>
    <property type="project" value="TreeGrafter"/>
</dbReference>
<dbReference type="InterPro" id="IPR011067">
    <property type="entry name" value="Plasmid_toxin/cell-grow_inhib"/>
</dbReference>
<proteinExistence type="predicted"/>
<evidence type="ECO:0000313" key="2">
    <source>
        <dbReference type="Proteomes" id="UP000592294"/>
    </source>
</evidence>
<dbReference type="AlphaFoldDB" id="A0A850R901"/>
<dbReference type="Pfam" id="PF02452">
    <property type="entry name" value="PemK_toxin"/>
    <property type="match status" value="1"/>
</dbReference>
<gene>
    <name evidence="1" type="ORF">HW932_14000</name>
</gene>
<dbReference type="GO" id="GO:0003677">
    <property type="term" value="F:DNA binding"/>
    <property type="evidence" value="ECO:0007669"/>
    <property type="project" value="InterPro"/>
</dbReference>
<comment type="caution">
    <text evidence="1">The sequence shown here is derived from an EMBL/GenBank/DDBJ whole genome shotgun (WGS) entry which is preliminary data.</text>
</comment>
<dbReference type="PANTHER" id="PTHR33988">
    <property type="entry name" value="ENDORIBONUCLEASE MAZF-RELATED"/>
    <property type="match status" value="1"/>
</dbReference>
<evidence type="ECO:0000313" key="1">
    <source>
        <dbReference type="EMBL" id="NVZ10374.1"/>
    </source>
</evidence>